<evidence type="ECO:0000259" key="1">
    <source>
        <dbReference type="Pfam" id="PF20789"/>
    </source>
</evidence>
<dbReference type="InterPro" id="IPR029069">
    <property type="entry name" value="HotDog_dom_sf"/>
</dbReference>
<keyword evidence="3" id="KW-1185">Reference proteome</keyword>
<dbReference type="InterPro" id="IPR042171">
    <property type="entry name" value="Acyl-CoA_hotdog"/>
</dbReference>
<gene>
    <name evidence="2" type="ORF">GTOL_13000</name>
</gene>
<dbReference type="InterPro" id="IPR049450">
    <property type="entry name" value="ACOT8-like_C"/>
</dbReference>
<organism evidence="2 3">
    <name type="scientific">Georgfuchsia toluolica</name>
    <dbReference type="NCBI Taxonomy" id="424218"/>
    <lineage>
        <taxon>Bacteria</taxon>
        <taxon>Pseudomonadati</taxon>
        <taxon>Pseudomonadota</taxon>
        <taxon>Betaproteobacteria</taxon>
        <taxon>Nitrosomonadales</taxon>
        <taxon>Sterolibacteriaceae</taxon>
        <taxon>Georgfuchsia</taxon>
    </lineage>
</organism>
<evidence type="ECO:0000313" key="3">
    <source>
        <dbReference type="Proteomes" id="UP000742786"/>
    </source>
</evidence>
<dbReference type="Pfam" id="PF20789">
    <property type="entry name" value="4HBT_3C"/>
    <property type="match status" value="1"/>
</dbReference>
<dbReference type="AlphaFoldDB" id="A0A916NAA1"/>
<name>A0A916NAA1_9PROT</name>
<protein>
    <recommendedName>
        <fullName evidence="1">Acyl-CoA thioesterase-like C-terminal domain-containing protein</fullName>
    </recommendedName>
</protein>
<comment type="caution">
    <text evidence="2">The sequence shown here is derived from an EMBL/GenBank/DDBJ whole genome shotgun (WGS) entry which is preliminary data.</text>
</comment>
<dbReference type="Proteomes" id="UP000742786">
    <property type="component" value="Unassembled WGS sequence"/>
</dbReference>
<evidence type="ECO:0000313" key="2">
    <source>
        <dbReference type="EMBL" id="CAG4885117.1"/>
    </source>
</evidence>
<reference evidence="2" key="1">
    <citation type="submission" date="2021-04" db="EMBL/GenBank/DDBJ databases">
        <authorList>
            <person name="Hornung B."/>
        </authorList>
    </citation>
    <scope>NUCLEOTIDE SEQUENCE</scope>
    <source>
        <strain evidence="2">G5G6</strain>
    </source>
</reference>
<sequence>MAEHESQRDRGGSRYALYTKDGDWVVPHKATAGGWAAGMQSGHALSPLLCALIEDVPTLAPMLSTRFVLNLTRPVPMVPMQWRTAILHEGKRLQILRATLIHEKREVADMTVVRIRISKSPTPVPLRSYPGPEQSQAVPRSHLPRSFELRSVPGSERPGGIAVWMRMGADLFPGQPASPLAHAMCLCDFGSSLCGPLDRSKWIYPNFDLTMHVFREPVGEWLLLDADIETAGLGMALVSGILADQQGAFGRAHQSIIITPVAGT</sequence>
<dbReference type="EMBL" id="CAJQUM010000001">
    <property type="protein sequence ID" value="CAG4885117.1"/>
    <property type="molecule type" value="Genomic_DNA"/>
</dbReference>
<feature type="domain" description="Acyl-CoA thioesterase-like C-terminal" evidence="1">
    <location>
        <begin position="135"/>
        <end position="257"/>
    </location>
</feature>
<accession>A0A916NAA1</accession>
<dbReference type="SUPFAM" id="SSF54637">
    <property type="entry name" value="Thioesterase/thiol ester dehydrase-isomerase"/>
    <property type="match status" value="1"/>
</dbReference>
<proteinExistence type="predicted"/>
<dbReference type="Gene3D" id="2.40.160.210">
    <property type="entry name" value="Acyl-CoA thioesterase, double hotdog domain"/>
    <property type="match status" value="1"/>
</dbReference>